<evidence type="ECO:0000313" key="1">
    <source>
        <dbReference type="EMBL" id="MFC5401446.1"/>
    </source>
</evidence>
<name>A0ABW0HMJ3_9BACL</name>
<dbReference type="EMBL" id="JBHSMI010000002">
    <property type="protein sequence ID" value="MFC5401446.1"/>
    <property type="molecule type" value="Genomic_DNA"/>
</dbReference>
<reference evidence="2" key="1">
    <citation type="journal article" date="2019" name="Int. J. Syst. Evol. Microbiol.">
        <title>The Global Catalogue of Microorganisms (GCM) 10K type strain sequencing project: providing services to taxonomists for standard genome sequencing and annotation.</title>
        <authorList>
            <consortium name="The Broad Institute Genomics Platform"/>
            <consortium name="The Broad Institute Genome Sequencing Center for Infectious Disease"/>
            <person name="Wu L."/>
            <person name="Ma J."/>
        </authorList>
    </citation>
    <scope>NUCLEOTIDE SEQUENCE [LARGE SCALE GENOMIC DNA]</scope>
    <source>
        <strain evidence="2">CGMCC 1.18575</strain>
    </source>
</reference>
<keyword evidence="2" id="KW-1185">Reference proteome</keyword>
<sequence length="58" mass="6495">MDMIRQYGVEESDGVEILVDINQIHPGTELSKEFIGHAHFILNKLNYATALLPIIGET</sequence>
<proteinExistence type="predicted"/>
<comment type="caution">
    <text evidence="1">The sequence shown here is derived from an EMBL/GenBank/DDBJ whole genome shotgun (WGS) entry which is preliminary data.</text>
</comment>
<dbReference type="Proteomes" id="UP001596113">
    <property type="component" value="Unassembled WGS sequence"/>
</dbReference>
<organism evidence="1 2">
    <name type="scientific">Cohnella soli</name>
    <dbReference type="NCBI Taxonomy" id="425005"/>
    <lineage>
        <taxon>Bacteria</taxon>
        <taxon>Bacillati</taxon>
        <taxon>Bacillota</taxon>
        <taxon>Bacilli</taxon>
        <taxon>Bacillales</taxon>
        <taxon>Paenibacillaceae</taxon>
        <taxon>Cohnella</taxon>
    </lineage>
</organism>
<accession>A0ABW0HMJ3</accession>
<protein>
    <submittedName>
        <fullName evidence="1">Uncharacterized protein</fullName>
    </submittedName>
</protein>
<gene>
    <name evidence="1" type="ORF">ACFPOF_01755</name>
</gene>
<evidence type="ECO:0000313" key="2">
    <source>
        <dbReference type="Proteomes" id="UP001596113"/>
    </source>
</evidence>